<keyword evidence="5 9" id="KW-0229">DNA integration</keyword>
<keyword evidence="2 9" id="KW-0963">Cytoplasm</keyword>
<evidence type="ECO:0000256" key="7">
    <source>
        <dbReference type="ARBA" id="ARBA00023172"/>
    </source>
</evidence>
<keyword evidence="4 9" id="KW-0159">Chromosome partition</keyword>
<comment type="subunit">
    <text evidence="9">Forms a cyclic heterotetrameric complex composed of two molecules of XerC and two molecules of XerD.</text>
</comment>
<comment type="subcellular location">
    <subcellularLocation>
        <location evidence="1 9">Cytoplasm</location>
    </subcellularLocation>
</comment>
<gene>
    <name evidence="9" type="primary">xerC</name>
    <name evidence="12" type="ORF">MNODULE_10915</name>
</gene>
<dbReference type="InterPro" id="IPR050090">
    <property type="entry name" value="Tyrosine_recombinase_XerCD"/>
</dbReference>
<keyword evidence="7 9" id="KW-0233">DNA recombination</keyword>
<dbReference type="Gene3D" id="1.10.443.10">
    <property type="entry name" value="Intergrase catalytic core"/>
    <property type="match status" value="1"/>
</dbReference>
<evidence type="ECO:0000313" key="13">
    <source>
        <dbReference type="Proteomes" id="UP000534783"/>
    </source>
</evidence>
<protein>
    <recommendedName>
        <fullName evidence="9">Tyrosine recombinase XerC</fullName>
    </recommendedName>
</protein>
<dbReference type="SUPFAM" id="SSF56349">
    <property type="entry name" value="DNA breaking-rejoining enzymes"/>
    <property type="match status" value="1"/>
</dbReference>
<proteinExistence type="inferred from homology"/>
<organism evidence="12 13">
    <name type="scientific">Candidatus Manganitrophus noduliformans</name>
    <dbReference type="NCBI Taxonomy" id="2606439"/>
    <lineage>
        <taxon>Bacteria</taxon>
        <taxon>Pseudomonadati</taxon>
        <taxon>Nitrospirota</taxon>
        <taxon>Nitrospiria</taxon>
        <taxon>Candidatus Troglogloeales</taxon>
        <taxon>Candidatus Manganitrophaceae</taxon>
        <taxon>Candidatus Manganitrophus</taxon>
    </lineage>
</organism>
<evidence type="ECO:0000256" key="3">
    <source>
        <dbReference type="ARBA" id="ARBA00022618"/>
    </source>
</evidence>
<dbReference type="InterPro" id="IPR013762">
    <property type="entry name" value="Integrase-like_cat_sf"/>
</dbReference>
<feature type="domain" description="Core-binding (CB)" evidence="11">
    <location>
        <begin position="1"/>
        <end position="83"/>
    </location>
</feature>
<feature type="active site" evidence="9">
    <location>
        <position position="233"/>
    </location>
</feature>
<dbReference type="InterPro" id="IPR023009">
    <property type="entry name" value="Tyrosine_recombinase_XerC/XerD"/>
</dbReference>
<reference evidence="12 13" key="1">
    <citation type="journal article" date="2020" name="Nature">
        <title>Bacterial chemolithoautotrophy via manganese oxidation.</title>
        <authorList>
            <person name="Yu H."/>
            <person name="Leadbetter J.R."/>
        </authorList>
    </citation>
    <scope>NUCLEOTIDE SEQUENCE [LARGE SCALE GENOMIC DNA]</scope>
    <source>
        <strain evidence="12 13">Mn-1</strain>
    </source>
</reference>
<sequence>MKKALRAFEKYMTIERDLSENTVRTYLSDLKQFDDYLNENSLTLDEMNLSEIRKYLGLAYAEIEPSSAARRLSSLKSFFQFLLREGRIGFNPVKLIQSPKQKSTLPKFATVEQANRLMLAPLVSAWRTFRDLAILETLYSTGIRVSECENLLLDNIDFEGGLITVIQGKGRRDRIVPIGSKAIIAIKAYLKVRPFKSKSVFLNSRGEPLTDRQIHRIVTEYSVMIGRPDLTPHSLRHSCATHMIEGGANLIEVKEMLGHVSVSSTARYVHIGVDTLMKEYLKAHPRANLPAKRRSFEVSGAVLPDEKPSPRIMAELRHEQARYARENH</sequence>
<dbReference type="Pfam" id="PF02899">
    <property type="entry name" value="Phage_int_SAM_1"/>
    <property type="match status" value="1"/>
</dbReference>
<evidence type="ECO:0000313" key="12">
    <source>
        <dbReference type="EMBL" id="NKE71248.1"/>
    </source>
</evidence>
<dbReference type="InterPro" id="IPR011010">
    <property type="entry name" value="DNA_brk_join_enz"/>
</dbReference>
<feature type="active site" evidence="9">
    <location>
        <position position="169"/>
    </location>
</feature>
<dbReference type="Gene3D" id="1.10.150.130">
    <property type="match status" value="1"/>
</dbReference>
<dbReference type="PROSITE" id="PS51900">
    <property type="entry name" value="CB"/>
    <property type="match status" value="1"/>
</dbReference>
<dbReference type="InterPro" id="IPR044068">
    <property type="entry name" value="CB"/>
</dbReference>
<dbReference type="GO" id="GO:0003677">
    <property type="term" value="F:DNA binding"/>
    <property type="evidence" value="ECO:0007669"/>
    <property type="project" value="UniProtKB-UniRule"/>
</dbReference>
<dbReference type="RefSeq" id="WP_168059709.1">
    <property type="nucleotide sequence ID" value="NZ_VTOW01000002.1"/>
</dbReference>
<comment type="function">
    <text evidence="9">Site-specific tyrosine recombinase, which acts by catalyzing the cutting and rejoining of the recombining DNA molecules. The XerC-XerD complex is essential to convert dimers of the bacterial chromosome into monomers to permit their segregation at cell division. It also contributes to the segregational stability of plasmids.</text>
</comment>
<keyword evidence="3 9" id="KW-0132">Cell division</keyword>
<feature type="active site" evidence="9">
    <location>
        <position position="236"/>
    </location>
</feature>
<name>A0A7X6DPZ0_9BACT</name>
<dbReference type="AlphaFoldDB" id="A0A7X6DPZ0"/>
<comment type="similarity">
    <text evidence="9">Belongs to the 'phage' integrase family. XerC subfamily.</text>
</comment>
<evidence type="ECO:0000256" key="1">
    <source>
        <dbReference type="ARBA" id="ARBA00004496"/>
    </source>
</evidence>
<evidence type="ECO:0000256" key="6">
    <source>
        <dbReference type="ARBA" id="ARBA00023125"/>
    </source>
</evidence>
<feature type="active site" description="O-(3'-phospho-DNA)-tyrosine intermediate" evidence="9">
    <location>
        <position position="268"/>
    </location>
</feature>
<feature type="active site" evidence="9">
    <location>
        <position position="259"/>
    </location>
</feature>
<keyword evidence="6 9" id="KW-0238">DNA-binding</keyword>
<keyword evidence="13" id="KW-1185">Reference proteome</keyword>
<evidence type="ECO:0000256" key="2">
    <source>
        <dbReference type="ARBA" id="ARBA00022490"/>
    </source>
</evidence>
<evidence type="ECO:0000256" key="9">
    <source>
        <dbReference type="HAMAP-Rule" id="MF_01808"/>
    </source>
</evidence>
<dbReference type="Pfam" id="PF00589">
    <property type="entry name" value="Phage_integrase"/>
    <property type="match status" value="1"/>
</dbReference>
<feature type="domain" description="Tyr recombinase" evidence="10">
    <location>
        <begin position="104"/>
        <end position="281"/>
    </location>
</feature>
<dbReference type="GO" id="GO:0005737">
    <property type="term" value="C:cytoplasm"/>
    <property type="evidence" value="ECO:0007669"/>
    <property type="project" value="UniProtKB-SubCell"/>
</dbReference>
<dbReference type="Proteomes" id="UP000534783">
    <property type="component" value="Unassembled WGS sequence"/>
</dbReference>
<keyword evidence="8 9" id="KW-0131">Cell cycle</keyword>
<evidence type="ECO:0000259" key="11">
    <source>
        <dbReference type="PROSITE" id="PS51900"/>
    </source>
</evidence>
<evidence type="ECO:0000256" key="4">
    <source>
        <dbReference type="ARBA" id="ARBA00022829"/>
    </source>
</evidence>
<comment type="caution">
    <text evidence="12">The sequence shown here is derived from an EMBL/GenBank/DDBJ whole genome shotgun (WGS) entry which is preliminary data.</text>
</comment>
<dbReference type="PANTHER" id="PTHR30349">
    <property type="entry name" value="PHAGE INTEGRASE-RELATED"/>
    <property type="match status" value="1"/>
</dbReference>
<evidence type="ECO:0000256" key="8">
    <source>
        <dbReference type="ARBA" id="ARBA00023306"/>
    </source>
</evidence>
<dbReference type="GO" id="GO:0007059">
    <property type="term" value="P:chromosome segregation"/>
    <property type="evidence" value="ECO:0007669"/>
    <property type="project" value="UniProtKB-UniRule"/>
</dbReference>
<dbReference type="GO" id="GO:0051301">
    <property type="term" value="P:cell division"/>
    <property type="evidence" value="ECO:0007669"/>
    <property type="project" value="UniProtKB-KW"/>
</dbReference>
<evidence type="ECO:0000259" key="10">
    <source>
        <dbReference type="PROSITE" id="PS51898"/>
    </source>
</evidence>
<accession>A0A7X6DPZ0</accession>
<dbReference type="InterPro" id="IPR002104">
    <property type="entry name" value="Integrase_catalytic"/>
</dbReference>
<dbReference type="PANTHER" id="PTHR30349:SF77">
    <property type="entry name" value="TYROSINE RECOMBINASE XERC"/>
    <property type="match status" value="1"/>
</dbReference>
<dbReference type="GO" id="GO:0009037">
    <property type="term" value="F:tyrosine-based site-specific recombinase activity"/>
    <property type="evidence" value="ECO:0007669"/>
    <property type="project" value="UniProtKB-UniRule"/>
</dbReference>
<dbReference type="InterPro" id="IPR004107">
    <property type="entry name" value="Integrase_SAM-like_N"/>
</dbReference>
<dbReference type="GO" id="GO:0006313">
    <property type="term" value="P:DNA transposition"/>
    <property type="evidence" value="ECO:0007669"/>
    <property type="project" value="UniProtKB-UniRule"/>
</dbReference>
<evidence type="ECO:0000256" key="5">
    <source>
        <dbReference type="ARBA" id="ARBA00022908"/>
    </source>
</evidence>
<dbReference type="EMBL" id="VTOW01000002">
    <property type="protein sequence ID" value="NKE71248.1"/>
    <property type="molecule type" value="Genomic_DNA"/>
</dbReference>
<dbReference type="HAMAP" id="MF_01808">
    <property type="entry name" value="Recomb_XerC_XerD"/>
    <property type="match status" value="1"/>
</dbReference>
<dbReference type="InterPro" id="IPR010998">
    <property type="entry name" value="Integrase_recombinase_N"/>
</dbReference>
<dbReference type="PROSITE" id="PS51898">
    <property type="entry name" value="TYR_RECOMBINASE"/>
    <property type="match status" value="1"/>
</dbReference>
<feature type="active site" evidence="9">
    <location>
        <position position="144"/>
    </location>
</feature>